<gene>
    <name evidence="2" type="ORF">M378DRAFT_19374</name>
</gene>
<dbReference type="Proteomes" id="UP000054549">
    <property type="component" value="Unassembled WGS sequence"/>
</dbReference>
<dbReference type="EMBL" id="KN819106">
    <property type="protein sequence ID" value="KIL53939.1"/>
    <property type="molecule type" value="Genomic_DNA"/>
</dbReference>
<reference evidence="2 3" key="1">
    <citation type="submission" date="2014-04" db="EMBL/GenBank/DDBJ databases">
        <title>Evolutionary Origins and Diversification of the Mycorrhizal Mutualists.</title>
        <authorList>
            <consortium name="DOE Joint Genome Institute"/>
            <consortium name="Mycorrhizal Genomics Consortium"/>
            <person name="Kohler A."/>
            <person name="Kuo A."/>
            <person name="Nagy L.G."/>
            <person name="Floudas D."/>
            <person name="Copeland A."/>
            <person name="Barry K.W."/>
            <person name="Cichocki N."/>
            <person name="Veneault-Fourrey C."/>
            <person name="LaButti K."/>
            <person name="Lindquist E.A."/>
            <person name="Lipzen A."/>
            <person name="Lundell T."/>
            <person name="Morin E."/>
            <person name="Murat C."/>
            <person name="Riley R."/>
            <person name="Ohm R."/>
            <person name="Sun H."/>
            <person name="Tunlid A."/>
            <person name="Henrissat B."/>
            <person name="Grigoriev I.V."/>
            <person name="Hibbett D.S."/>
            <person name="Martin F."/>
        </authorList>
    </citation>
    <scope>NUCLEOTIDE SEQUENCE [LARGE SCALE GENOMIC DNA]</scope>
    <source>
        <strain evidence="2 3">Koide BX008</strain>
    </source>
</reference>
<organism evidence="2 3">
    <name type="scientific">Amanita muscaria (strain Koide BX008)</name>
    <dbReference type="NCBI Taxonomy" id="946122"/>
    <lineage>
        <taxon>Eukaryota</taxon>
        <taxon>Fungi</taxon>
        <taxon>Dikarya</taxon>
        <taxon>Basidiomycota</taxon>
        <taxon>Agaricomycotina</taxon>
        <taxon>Agaricomycetes</taxon>
        <taxon>Agaricomycetidae</taxon>
        <taxon>Agaricales</taxon>
        <taxon>Pluteineae</taxon>
        <taxon>Amanitaceae</taxon>
        <taxon>Amanita</taxon>
    </lineage>
</organism>
<evidence type="ECO:0000313" key="2">
    <source>
        <dbReference type="EMBL" id="KIL53939.1"/>
    </source>
</evidence>
<dbReference type="HOGENOM" id="CLU_1651709_0_0_1"/>
<proteinExistence type="predicted"/>
<name>A0A0C2SJ37_AMAMK</name>
<feature type="compositionally biased region" description="Polar residues" evidence="1">
    <location>
        <begin position="82"/>
        <end position="91"/>
    </location>
</feature>
<sequence length="173" mass="19366">MNKNNTSTSTSDERIIDLLQLILNALNVLIALQQPNLPQTRSPRTPTPPSTPETVRILSPFSSSARPQLSSPYHDRTPAAAPNSSTPTQRNRQARDPQPWVPGSDRWYCIFRGLSVGPMQGWLNVIPLITKVSETPSYKRFEDEDAARAAYREALQRPGFIKLLDHGEYCPSI</sequence>
<feature type="compositionally biased region" description="Polar residues" evidence="1">
    <location>
        <begin position="60"/>
        <end position="71"/>
    </location>
</feature>
<accession>A0A0C2SJ37</accession>
<protein>
    <submittedName>
        <fullName evidence="2">Uncharacterized protein</fullName>
    </submittedName>
</protein>
<keyword evidence="3" id="KW-1185">Reference proteome</keyword>
<evidence type="ECO:0000256" key="1">
    <source>
        <dbReference type="SAM" id="MobiDB-lite"/>
    </source>
</evidence>
<evidence type="ECO:0000313" key="3">
    <source>
        <dbReference type="Proteomes" id="UP000054549"/>
    </source>
</evidence>
<feature type="region of interest" description="Disordered" evidence="1">
    <location>
        <begin position="37"/>
        <end position="100"/>
    </location>
</feature>
<dbReference type="InParanoid" id="A0A0C2SJ37"/>
<dbReference type="AlphaFoldDB" id="A0A0C2SJ37"/>